<dbReference type="InterPro" id="IPR038765">
    <property type="entry name" value="Papain-like_cys_pep_sf"/>
</dbReference>
<sequence length="336" mass="37443">MFFQPCPRLMPRSIFALRIRKLFVLLALLCPGSLWAQFDNVQPEEAKSEAVLGTSKTTKYQVGVKIQAVGGPCAGLVATIPVPADWPEQTVRLASEEISPEVQRVAYRMVEGTVKEMMISVPRLNPGETAVALITVEVERRSASPPTDTSGLKIPKRMPLALRRYLGASPYIESRHGEIRSEAKKLTRDVEDDWKKVETIYDWVRENVTFTSTKPTNAITALRTKTGDFEDVTGLFVGMCRAIDVPARMVWIPNSAYAEFYLEDAEGVGHWYPCRLAGARAFGEMPDHPPIIQKGDNFRLPDRKDPVRFVNEKLSGKAVRGGGKPRVEFVREVLGG</sequence>
<dbReference type="Pfam" id="PF01841">
    <property type="entry name" value="Transglut_core"/>
    <property type="match status" value="1"/>
</dbReference>
<keyword evidence="1" id="KW-0732">Signal</keyword>
<dbReference type="PANTHER" id="PTHR33490:SF3">
    <property type="entry name" value="CONSERVED INTEGRAL MEMBRANE PROTEIN"/>
    <property type="match status" value="1"/>
</dbReference>
<dbReference type="Proteomes" id="UP000253562">
    <property type="component" value="Unassembled WGS sequence"/>
</dbReference>
<dbReference type="AlphaFoldDB" id="A0A368KW62"/>
<evidence type="ECO:0000313" key="4">
    <source>
        <dbReference type="Proteomes" id="UP000253562"/>
    </source>
</evidence>
<organism evidence="3 4">
    <name type="scientific">Bremerella cremea</name>
    <dbReference type="NCBI Taxonomy" id="1031537"/>
    <lineage>
        <taxon>Bacteria</taxon>
        <taxon>Pseudomonadati</taxon>
        <taxon>Planctomycetota</taxon>
        <taxon>Planctomycetia</taxon>
        <taxon>Pirellulales</taxon>
        <taxon>Pirellulaceae</taxon>
        <taxon>Bremerella</taxon>
    </lineage>
</organism>
<protein>
    <submittedName>
        <fullName evidence="3">Transglutaminase domain-containing protein</fullName>
    </submittedName>
</protein>
<gene>
    <name evidence="3" type="ORF">DTL42_05355</name>
</gene>
<accession>A0A368KW62</accession>
<dbReference type="PANTHER" id="PTHR33490">
    <property type="entry name" value="BLR5614 PROTEIN-RELATED"/>
    <property type="match status" value="1"/>
</dbReference>
<feature type="chain" id="PRO_5017017041" evidence="1">
    <location>
        <begin position="37"/>
        <end position="336"/>
    </location>
</feature>
<proteinExistence type="predicted"/>
<evidence type="ECO:0000259" key="2">
    <source>
        <dbReference type="Pfam" id="PF01841"/>
    </source>
</evidence>
<feature type="signal peptide" evidence="1">
    <location>
        <begin position="1"/>
        <end position="36"/>
    </location>
</feature>
<dbReference type="EMBL" id="QPEX01000010">
    <property type="protein sequence ID" value="RCS54566.1"/>
    <property type="molecule type" value="Genomic_DNA"/>
</dbReference>
<evidence type="ECO:0000313" key="3">
    <source>
        <dbReference type="EMBL" id="RCS54566.1"/>
    </source>
</evidence>
<reference evidence="3 4" key="1">
    <citation type="submission" date="2018-07" db="EMBL/GenBank/DDBJ databases">
        <title>Comparative genomes isolates from brazilian mangrove.</title>
        <authorList>
            <person name="De Araujo J.E."/>
            <person name="Taketani R.G."/>
            <person name="Silva M.C.P."/>
            <person name="Lourenco M.V."/>
            <person name="Oliveira V.M."/>
            <person name="Andreote F.D."/>
        </authorList>
    </citation>
    <scope>NUCLEOTIDE SEQUENCE [LARGE SCALE GENOMIC DNA]</scope>
    <source>
        <strain evidence="3 4">HEX PRIS-MGV</strain>
    </source>
</reference>
<evidence type="ECO:0000256" key="1">
    <source>
        <dbReference type="SAM" id="SignalP"/>
    </source>
</evidence>
<name>A0A368KW62_9BACT</name>
<feature type="domain" description="Transglutaminase-like" evidence="2">
    <location>
        <begin position="183"/>
        <end position="264"/>
    </location>
</feature>
<dbReference type="InterPro" id="IPR002931">
    <property type="entry name" value="Transglutaminase-like"/>
</dbReference>
<dbReference type="Gene3D" id="3.10.620.30">
    <property type="match status" value="1"/>
</dbReference>
<dbReference type="SUPFAM" id="SSF54001">
    <property type="entry name" value="Cysteine proteinases"/>
    <property type="match status" value="1"/>
</dbReference>
<comment type="caution">
    <text evidence="3">The sequence shown here is derived from an EMBL/GenBank/DDBJ whole genome shotgun (WGS) entry which is preliminary data.</text>
</comment>